<evidence type="ECO:0000313" key="1">
    <source>
        <dbReference type="EMBL" id="GII93916.1"/>
    </source>
</evidence>
<accession>A0A919V879</accession>
<dbReference type="Proteomes" id="UP000606172">
    <property type="component" value="Unassembled WGS sequence"/>
</dbReference>
<reference evidence="1" key="1">
    <citation type="submission" date="2021-01" db="EMBL/GenBank/DDBJ databases">
        <title>Whole genome shotgun sequence of Sinosporangium siamense NBRC 109515.</title>
        <authorList>
            <person name="Komaki H."/>
            <person name="Tamura T."/>
        </authorList>
    </citation>
    <scope>NUCLEOTIDE SEQUENCE</scope>
    <source>
        <strain evidence="1">NBRC 109515</strain>
    </source>
</reference>
<organism evidence="1 2">
    <name type="scientific">Sinosporangium siamense</name>
    <dbReference type="NCBI Taxonomy" id="1367973"/>
    <lineage>
        <taxon>Bacteria</taxon>
        <taxon>Bacillati</taxon>
        <taxon>Actinomycetota</taxon>
        <taxon>Actinomycetes</taxon>
        <taxon>Streptosporangiales</taxon>
        <taxon>Streptosporangiaceae</taxon>
        <taxon>Sinosporangium</taxon>
    </lineage>
</organism>
<protein>
    <submittedName>
        <fullName evidence="1">Uncharacterized protein</fullName>
    </submittedName>
</protein>
<keyword evidence="2" id="KW-1185">Reference proteome</keyword>
<dbReference type="EMBL" id="BOOW01000027">
    <property type="protein sequence ID" value="GII93916.1"/>
    <property type="molecule type" value="Genomic_DNA"/>
</dbReference>
<sequence length="62" mass="6529">MFAAPDALRVAAVTVATPDRWDMGHAVALVTTILHTAGSDGLARGKRLQPTPDITVTFGQLQ</sequence>
<dbReference type="AlphaFoldDB" id="A0A919V879"/>
<gene>
    <name evidence="1" type="ORF">Ssi02_41470</name>
</gene>
<proteinExistence type="predicted"/>
<name>A0A919V879_9ACTN</name>
<comment type="caution">
    <text evidence="1">The sequence shown here is derived from an EMBL/GenBank/DDBJ whole genome shotgun (WGS) entry which is preliminary data.</text>
</comment>
<evidence type="ECO:0000313" key="2">
    <source>
        <dbReference type="Proteomes" id="UP000606172"/>
    </source>
</evidence>